<evidence type="ECO:0008006" key="3">
    <source>
        <dbReference type="Google" id="ProtNLM"/>
    </source>
</evidence>
<reference evidence="1 2" key="1">
    <citation type="submission" date="2023-11" db="EMBL/GenBank/DDBJ databases">
        <title>Dfirmibasis_genome.</title>
        <authorList>
            <person name="Edelbroek B."/>
            <person name="Kjellin J."/>
            <person name="Jerlstrom-Hultqvist J."/>
            <person name="Soderbom F."/>
        </authorList>
    </citation>
    <scope>NUCLEOTIDE SEQUENCE [LARGE SCALE GENOMIC DNA]</scope>
    <source>
        <strain evidence="1 2">TNS-C-14</strain>
    </source>
</reference>
<protein>
    <recommendedName>
        <fullName evidence="3">Dihydroxybiphenyl dioxygenase domain-containing protein</fullName>
    </recommendedName>
</protein>
<dbReference type="Proteomes" id="UP001344447">
    <property type="component" value="Unassembled WGS sequence"/>
</dbReference>
<proteinExistence type="predicted"/>
<dbReference type="Gene3D" id="3.10.180.10">
    <property type="entry name" value="2,3-Dihydroxybiphenyl 1,2-Dioxygenase, domain 1"/>
    <property type="match status" value="1"/>
</dbReference>
<dbReference type="PANTHER" id="PTHR37519">
    <property type="match status" value="1"/>
</dbReference>
<dbReference type="Pfam" id="PF06185">
    <property type="entry name" value="YecM"/>
    <property type="match status" value="1"/>
</dbReference>
<dbReference type="EMBL" id="JAVFKY010000002">
    <property type="protein sequence ID" value="KAK5580635.1"/>
    <property type="molecule type" value="Genomic_DNA"/>
</dbReference>
<sequence>MNIKEIVGDYNSFLDTIFELLRKGGFKESELKELPIDHICYRVSTNELYDEKKNQLNQLGELLVETEIGGRMISTYKLTNPIQYKDKSIPLIELPAPKKNRINYDGLEHIEMVINEPFQSFVDNHPIPTDENSKFNWVLHALKKDINPDVECEFIDPRVQHEIRTISVKFHHQSLEEVVKYEIQLLKEKENNQ</sequence>
<keyword evidence="2" id="KW-1185">Reference proteome</keyword>
<accession>A0AAN7U791</accession>
<dbReference type="AlphaFoldDB" id="A0AAN7U791"/>
<dbReference type="InterPro" id="IPR010393">
    <property type="entry name" value="DUF991_YecM-like"/>
</dbReference>
<organism evidence="1 2">
    <name type="scientific">Dictyostelium firmibasis</name>
    <dbReference type="NCBI Taxonomy" id="79012"/>
    <lineage>
        <taxon>Eukaryota</taxon>
        <taxon>Amoebozoa</taxon>
        <taxon>Evosea</taxon>
        <taxon>Eumycetozoa</taxon>
        <taxon>Dictyostelia</taxon>
        <taxon>Dictyosteliales</taxon>
        <taxon>Dictyosteliaceae</taxon>
        <taxon>Dictyostelium</taxon>
    </lineage>
</organism>
<evidence type="ECO:0000313" key="1">
    <source>
        <dbReference type="EMBL" id="KAK5580635.1"/>
    </source>
</evidence>
<dbReference type="PANTHER" id="PTHR37519:SF1">
    <property type="entry name" value="DIHYDROXYBIPHENYL DIOXYGENASE DOMAIN-CONTAINING PROTEIN"/>
    <property type="match status" value="1"/>
</dbReference>
<name>A0AAN7U791_9MYCE</name>
<gene>
    <name evidence="1" type="ORF">RB653_000657</name>
</gene>
<dbReference type="SUPFAM" id="SSF54593">
    <property type="entry name" value="Glyoxalase/Bleomycin resistance protein/Dihydroxybiphenyl dioxygenase"/>
    <property type="match status" value="1"/>
</dbReference>
<comment type="caution">
    <text evidence="1">The sequence shown here is derived from an EMBL/GenBank/DDBJ whole genome shotgun (WGS) entry which is preliminary data.</text>
</comment>
<dbReference type="InterPro" id="IPR029068">
    <property type="entry name" value="Glyas_Bleomycin-R_OHBP_Dase"/>
</dbReference>
<evidence type="ECO:0000313" key="2">
    <source>
        <dbReference type="Proteomes" id="UP001344447"/>
    </source>
</evidence>